<feature type="transmembrane region" description="Helical" evidence="1">
    <location>
        <begin position="87"/>
        <end position="107"/>
    </location>
</feature>
<name>A0ABS4VCB5_9ACTN</name>
<dbReference type="Proteomes" id="UP001519311">
    <property type="component" value="Unassembled WGS sequence"/>
</dbReference>
<evidence type="ECO:0000256" key="1">
    <source>
        <dbReference type="SAM" id="Phobius"/>
    </source>
</evidence>
<keyword evidence="1" id="KW-1133">Transmembrane helix</keyword>
<accession>A0ABS4VCB5</accession>
<protein>
    <recommendedName>
        <fullName evidence="4">Integral membrane protein</fullName>
    </recommendedName>
</protein>
<keyword evidence="1" id="KW-0472">Membrane</keyword>
<dbReference type="EMBL" id="JAGINS010000001">
    <property type="protein sequence ID" value="MBP2361557.1"/>
    <property type="molecule type" value="Genomic_DNA"/>
</dbReference>
<gene>
    <name evidence="2" type="ORF">JOF59_003957</name>
</gene>
<comment type="caution">
    <text evidence="2">The sequence shown here is derived from an EMBL/GenBank/DDBJ whole genome shotgun (WGS) entry which is preliminary data.</text>
</comment>
<evidence type="ECO:0000313" key="2">
    <source>
        <dbReference type="EMBL" id="MBP2361557.1"/>
    </source>
</evidence>
<feature type="transmembrane region" description="Helical" evidence="1">
    <location>
        <begin position="20"/>
        <end position="43"/>
    </location>
</feature>
<organism evidence="2 3">
    <name type="scientific">Streptomyces clavifer</name>
    <dbReference type="NCBI Taxonomy" id="68188"/>
    <lineage>
        <taxon>Bacteria</taxon>
        <taxon>Bacillati</taxon>
        <taxon>Actinomycetota</taxon>
        <taxon>Actinomycetes</taxon>
        <taxon>Kitasatosporales</taxon>
        <taxon>Streptomycetaceae</taxon>
        <taxon>Streptomyces</taxon>
    </lineage>
</organism>
<evidence type="ECO:0000313" key="3">
    <source>
        <dbReference type="Proteomes" id="UP001519311"/>
    </source>
</evidence>
<dbReference type="RefSeq" id="WP_056785004.1">
    <property type="nucleotide sequence ID" value="NZ_BMWJ01000003.1"/>
</dbReference>
<keyword evidence="1" id="KW-0812">Transmembrane</keyword>
<keyword evidence="3" id="KW-1185">Reference proteome</keyword>
<reference evidence="2 3" key="1">
    <citation type="submission" date="2021-03" db="EMBL/GenBank/DDBJ databases">
        <title>Sequencing the genomes of 1000 actinobacteria strains.</title>
        <authorList>
            <person name="Klenk H.-P."/>
        </authorList>
    </citation>
    <scope>NUCLEOTIDE SEQUENCE [LARGE SCALE GENOMIC DNA]</scope>
    <source>
        <strain evidence="2 3">DSM 40843</strain>
    </source>
</reference>
<proteinExistence type="predicted"/>
<evidence type="ECO:0008006" key="4">
    <source>
        <dbReference type="Google" id="ProtNLM"/>
    </source>
</evidence>
<sequence>MRSREFELDFRDKATKTRTWGVVLLSLAAVLWVWCAVLLTTSYQADRKPDDKYPDDCESRLFTDRGTANEGELHGDYCAQERDWPEVLAVLGMSVPVSVAGGTLFAMGTVSRRISSYGQAIRELDRLGERPKA</sequence>